<dbReference type="Proteomes" id="UP000178481">
    <property type="component" value="Unassembled WGS sequence"/>
</dbReference>
<comment type="caution">
    <text evidence="1">The sequence shown here is derived from an EMBL/GenBank/DDBJ whole genome shotgun (WGS) entry which is preliminary data.</text>
</comment>
<organism evidence="1 2">
    <name type="scientific">Candidatus Vogelbacteria bacterium RIFOXYD1_FULL_42_15</name>
    <dbReference type="NCBI Taxonomy" id="1802437"/>
    <lineage>
        <taxon>Bacteria</taxon>
        <taxon>Candidatus Vogeliibacteriota</taxon>
    </lineage>
</organism>
<proteinExistence type="predicted"/>
<dbReference type="AlphaFoldDB" id="A0A1G2QLJ8"/>
<sequence length="218" mass="24100">MSFYFYPVNETDPPIPTTGKGKGWNPPLSFELKIENGRYFGEFVLPAKEYTVCVLIHDANYNTLFYANSSTSVVARQESVLNILFYLSEYFSYNFKILGLPGQYSEDYGSATIVLANGSVYYGSYSNSNYWGGKGKSLSGSNIVFNFWLPINFDGASDGAMLMVMSNNNTSYASALDFNILDAVGGEVFEVDYTIDENAGGVWVETSFAEYPEESGKG</sequence>
<accession>A0A1G2QLJ8</accession>
<name>A0A1G2QLJ8_9BACT</name>
<gene>
    <name evidence="1" type="ORF">A2607_01480</name>
</gene>
<evidence type="ECO:0000313" key="1">
    <source>
        <dbReference type="EMBL" id="OHA60791.1"/>
    </source>
</evidence>
<reference evidence="1 2" key="1">
    <citation type="journal article" date="2016" name="Nat. Commun.">
        <title>Thousands of microbial genomes shed light on interconnected biogeochemical processes in an aquifer system.</title>
        <authorList>
            <person name="Anantharaman K."/>
            <person name="Brown C.T."/>
            <person name="Hug L.A."/>
            <person name="Sharon I."/>
            <person name="Castelle C.J."/>
            <person name="Probst A.J."/>
            <person name="Thomas B.C."/>
            <person name="Singh A."/>
            <person name="Wilkins M.J."/>
            <person name="Karaoz U."/>
            <person name="Brodie E.L."/>
            <person name="Williams K.H."/>
            <person name="Hubbard S.S."/>
            <person name="Banfield J.F."/>
        </authorList>
    </citation>
    <scope>NUCLEOTIDE SEQUENCE [LARGE SCALE GENOMIC DNA]</scope>
</reference>
<dbReference type="EMBL" id="MHTI01000001">
    <property type="protein sequence ID" value="OHA60791.1"/>
    <property type="molecule type" value="Genomic_DNA"/>
</dbReference>
<evidence type="ECO:0000313" key="2">
    <source>
        <dbReference type="Proteomes" id="UP000178481"/>
    </source>
</evidence>
<protein>
    <submittedName>
        <fullName evidence="1">Uncharacterized protein</fullName>
    </submittedName>
</protein>